<protein>
    <submittedName>
        <fullName evidence="2">Uncharacterized protein</fullName>
    </submittedName>
</protein>
<keyword evidence="1" id="KW-1133">Transmembrane helix</keyword>
<proteinExistence type="predicted"/>
<dbReference type="AlphaFoldDB" id="A0A7W8B1Y6"/>
<accession>A0A7W8B1Y6</accession>
<reference evidence="2 3" key="1">
    <citation type="submission" date="2020-08" db="EMBL/GenBank/DDBJ databases">
        <title>Genomic Encyclopedia of Type Strains, Phase III (KMG-III): the genomes of soil and plant-associated and newly described type strains.</title>
        <authorList>
            <person name="Whitman W."/>
        </authorList>
    </citation>
    <scope>NUCLEOTIDE SEQUENCE [LARGE SCALE GENOMIC DNA]</scope>
    <source>
        <strain evidence="2 3">CECT 3146</strain>
    </source>
</reference>
<feature type="transmembrane region" description="Helical" evidence="1">
    <location>
        <begin position="47"/>
        <end position="73"/>
    </location>
</feature>
<dbReference type="Proteomes" id="UP000549009">
    <property type="component" value="Unassembled WGS sequence"/>
</dbReference>
<keyword evidence="1" id="KW-0472">Membrane</keyword>
<keyword evidence="1" id="KW-0812">Transmembrane</keyword>
<dbReference type="EMBL" id="JACHJD010000021">
    <property type="protein sequence ID" value="MBB5108874.1"/>
    <property type="molecule type" value="Genomic_DNA"/>
</dbReference>
<evidence type="ECO:0000313" key="2">
    <source>
        <dbReference type="EMBL" id="MBB5108874.1"/>
    </source>
</evidence>
<keyword evidence="3" id="KW-1185">Reference proteome</keyword>
<dbReference type="RefSeq" id="WP_150508704.1">
    <property type="nucleotide sequence ID" value="NZ_BMSQ01000017.1"/>
</dbReference>
<gene>
    <name evidence="2" type="ORF">FHS40_008000</name>
</gene>
<evidence type="ECO:0000313" key="3">
    <source>
        <dbReference type="Proteomes" id="UP000549009"/>
    </source>
</evidence>
<organism evidence="2 3">
    <name type="scientific">Streptomyces spectabilis</name>
    <dbReference type="NCBI Taxonomy" id="68270"/>
    <lineage>
        <taxon>Bacteria</taxon>
        <taxon>Bacillati</taxon>
        <taxon>Actinomycetota</taxon>
        <taxon>Actinomycetes</taxon>
        <taxon>Kitasatosporales</taxon>
        <taxon>Streptomycetaceae</taxon>
        <taxon>Streptomyces</taxon>
    </lineage>
</organism>
<name>A0A7W8B1Y6_STRST</name>
<sequence length="159" mass="16165">MPNLRAAALPPRIALLLHSVTNGALVALAAGLGALEEHRHDELSPSVRWLLCASFAVCVLISLAGAVAAQAAAGERLCWGGLLVHSVPPLAVALLNGLSAGGCPRLPWSGCSWRRRCGAIWSAWRATAALGGCSSDLYRSVPGHAGDGATEAGPDAAVC</sequence>
<feature type="transmembrane region" description="Helical" evidence="1">
    <location>
        <begin position="12"/>
        <end position="35"/>
    </location>
</feature>
<comment type="caution">
    <text evidence="2">The sequence shown here is derived from an EMBL/GenBank/DDBJ whole genome shotgun (WGS) entry which is preliminary data.</text>
</comment>
<evidence type="ECO:0000256" key="1">
    <source>
        <dbReference type="SAM" id="Phobius"/>
    </source>
</evidence>